<dbReference type="InterPro" id="IPR029063">
    <property type="entry name" value="SAM-dependent_MTases_sf"/>
</dbReference>
<dbReference type="PRINTS" id="PR00505">
    <property type="entry name" value="D12N6MTFRASE"/>
</dbReference>
<dbReference type="PANTHER" id="PTHR30481:SF3">
    <property type="entry name" value="DNA ADENINE METHYLASE"/>
    <property type="match status" value="1"/>
</dbReference>
<gene>
    <name evidence="7" type="ORF">BJBARM5_0370</name>
</gene>
<evidence type="ECO:0000313" key="8">
    <source>
        <dbReference type="Proteomes" id="UP000009376"/>
    </source>
</evidence>
<dbReference type="GO" id="GO:0009007">
    <property type="term" value="F:site-specific DNA-methyltransferase (adenine-specific) activity"/>
    <property type="evidence" value="ECO:0007669"/>
    <property type="project" value="UniProtKB-EC"/>
</dbReference>
<reference evidence="7 8" key="1">
    <citation type="journal article" date="2010" name="Proc. Natl. Acad. Sci. U.S.A.">
        <title>Enigmatic, ultrasmall, uncultivated Archaea.</title>
        <authorList>
            <person name="Baker B.J."/>
            <person name="Comolli L.R."/>
            <person name="Dick G.J."/>
            <person name="Hauser L.J."/>
            <person name="Hyatt D."/>
            <person name="Dill B.D."/>
            <person name="Land M.L."/>
            <person name="Verberkmoes N.C."/>
            <person name="Hettich R.L."/>
            <person name="Banfield J.F."/>
        </authorList>
    </citation>
    <scope>NUCLEOTIDE SEQUENCE [LARGE SCALE GENOMIC DNA]</scope>
</reference>
<dbReference type="GO" id="GO:0043565">
    <property type="term" value="F:sequence-specific DNA binding"/>
    <property type="evidence" value="ECO:0007669"/>
    <property type="project" value="TreeGrafter"/>
</dbReference>
<evidence type="ECO:0000256" key="2">
    <source>
        <dbReference type="ARBA" id="ARBA00011900"/>
    </source>
</evidence>
<dbReference type="Pfam" id="PF02086">
    <property type="entry name" value="MethyltransfD12"/>
    <property type="match status" value="1"/>
</dbReference>
<evidence type="ECO:0000256" key="5">
    <source>
        <dbReference type="ARBA" id="ARBA00022691"/>
    </source>
</evidence>
<organism evidence="7 8">
    <name type="scientific">Candidatus Parvarchaeum acidophilus ARMAN-5</name>
    <dbReference type="NCBI Taxonomy" id="662762"/>
    <lineage>
        <taxon>Archaea</taxon>
        <taxon>Candidatus Parvarchaeota</taxon>
        <taxon>Candidatus Parvarchaeum</taxon>
    </lineage>
</organism>
<dbReference type="Gene3D" id="3.40.50.150">
    <property type="entry name" value="Vaccinia Virus protein VP39"/>
    <property type="match status" value="1"/>
</dbReference>
<comment type="catalytic activity">
    <reaction evidence="6">
        <text>a 2'-deoxyadenosine in DNA + S-adenosyl-L-methionine = an N(6)-methyl-2'-deoxyadenosine in DNA + S-adenosyl-L-homocysteine + H(+)</text>
        <dbReference type="Rhea" id="RHEA:15197"/>
        <dbReference type="Rhea" id="RHEA-COMP:12418"/>
        <dbReference type="Rhea" id="RHEA-COMP:12419"/>
        <dbReference type="ChEBI" id="CHEBI:15378"/>
        <dbReference type="ChEBI" id="CHEBI:57856"/>
        <dbReference type="ChEBI" id="CHEBI:59789"/>
        <dbReference type="ChEBI" id="CHEBI:90615"/>
        <dbReference type="ChEBI" id="CHEBI:90616"/>
        <dbReference type="EC" id="2.1.1.72"/>
    </reaction>
</comment>
<evidence type="ECO:0000313" key="7">
    <source>
        <dbReference type="EMBL" id="EFD92866.1"/>
    </source>
</evidence>
<name>D6GV65_PARA5</name>
<dbReference type="GO" id="GO:0009307">
    <property type="term" value="P:DNA restriction-modification system"/>
    <property type="evidence" value="ECO:0007669"/>
    <property type="project" value="InterPro"/>
</dbReference>
<dbReference type="Proteomes" id="UP000009376">
    <property type="component" value="Unassembled WGS sequence"/>
</dbReference>
<protein>
    <recommendedName>
        <fullName evidence="2">site-specific DNA-methyltransferase (adenine-specific)</fullName>
        <ecNumber evidence="2">2.1.1.72</ecNumber>
    </recommendedName>
</protein>
<comment type="similarity">
    <text evidence="1">Belongs to the N(4)/N(6)-methyltransferase family.</text>
</comment>
<evidence type="ECO:0000256" key="3">
    <source>
        <dbReference type="ARBA" id="ARBA00022603"/>
    </source>
</evidence>
<keyword evidence="4" id="KW-0808">Transferase</keyword>
<dbReference type="AlphaFoldDB" id="D6GV65"/>
<proteinExistence type="inferred from homology"/>
<dbReference type="InterPro" id="IPR012263">
    <property type="entry name" value="M_m6A_EcoRV"/>
</dbReference>
<sequence>MNIKKLRELRKQRLLESIKIPKYNKDVTIDMPFEVPTFVKWAGGKRQLLPQLSKFLPKKVEGYFEPFIGGGAMAFYIIKKYNPERVFLSDINEELINALNIIRTKTNELMTILLQYRNSHSEKFYYQMRDKDPIKLNDIERAARFIYLNKTGYNGLYRVNSKGKFNVPFGRYKNPSIFSEKDFREISYLLKNAHIEVNQFYEAVSNAKSSDFIYFDPPYYPLKKGKNFTKYTKGDFLDKEQEKLAEVFKDLDRRGCKVMLSNSDTDFIKGLYTDYIINKVKAKRMINCDATKRGEIDEVVITNY</sequence>
<dbReference type="Gene3D" id="1.10.1020.10">
    <property type="entry name" value="Adenine-specific Methyltransferase, Domain 2"/>
    <property type="match status" value="1"/>
</dbReference>
<keyword evidence="5" id="KW-0949">S-adenosyl-L-methionine</keyword>
<dbReference type="InterPro" id="IPR002052">
    <property type="entry name" value="DNA_methylase_N6_adenine_CS"/>
</dbReference>
<dbReference type="SUPFAM" id="SSF53335">
    <property type="entry name" value="S-adenosyl-L-methionine-dependent methyltransferases"/>
    <property type="match status" value="1"/>
</dbReference>
<accession>D6GV65</accession>
<dbReference type="PANTHER" id="PTHR30481">
    <property type="entry name" value="DNA ADENINE METHYLASE"/>
    <property type="match status" value="1"/>
</dbReference>
<dbReference type="InterPro" id="IPR023095">
    <property type="entry name" value="Ade_MeTrfase_dom_2"/>
</dbReference>
<dbReference type="GO" id="GO:0006298">
    <property type="term" value="P:mismatch repair"/>
    <property type="evidence" value="ECO:0007669"/>
    <property type="project" value="TreeGrafter"/>
</dbReference>
<dbReference type="GO" id="GO:1904047">
    <property type="term" value="F:S-adenosyl-L-methionine binding"/>
    <property type="evidence" value="ECO:0007669"/>
    <property type="project" value="TreeGrafter"/>
</dbReference>
<dbReference type="PROSITE" id="PS00092">
    <property type="entry name" value="N6_MTASE"/>
    <property type="match status" value="1"/>
</dbReference>
<dbReference type="PIRSF" id="PIRSF000398">
    <property type="entry name" value="M_m6A_EcoRV"/>
    <property type="match status" value="1"/>
</dbReference>
<keyword evidence="3 7" id="KW-0489">Methyltransferase</keyword>
<dbReference type="GO" id="GO:0032259">
    <property type="term" value="P:methylation"/>
    <property type="evidence" value="ECO:0007669"/>
    <property type="project" value="UniProtKB-KW"/>
</dbReference>
<dbReference type="EC" id="2.1.1.72" evidence="2"/>
<dbReference type="InterPro" id="IPR012327">
    <property type="entry name" value="MeTrfase_D12"/>
</dbReference>
<evidence type="ECO:0000256" key="6">
    <source>
        <dbReference type="ARBA" id="ARBA00047942"/>
    </source>
</evidence>
<evidence type="ECO:0000256" key="1">
    <source>
        <dbReference type="ARBA" id="ARBA00006594"/>
    </source>
</evidence>
<dbReference type="NCBIfam" id="TIGR00571">
    <property type="entry name" value="dam"/>
    <property type="match status" value="1"/>
</dbReference>
<dbReference type="EMBL" id="GG745551">
    <property type="protein sequence ID" value="EFD92866.1"/>
    <property type="molecule type" value="Genomic_DNA"/>
</dbReference>
<evidence type="ECO:0000256" key="4">
    <source>
        <dbReference type="ARBA" id="ARBA00022679"/>
    </source>
</evidence>